<dbReference type="OrthoDB" id="9787283at2"/>
<evidence type="ECO:0000256" key="1">
    <source>
        <dbReference type="SAM" id="SignalP"/>
    </source>
</evidence>
<organism evidence="2 3">
    <name type="scientific">Paenibacillus ginsengarvi</name>
    <dbReference type="NCBI Taxonomy" id="400777"/>
    <lineage>
        <taxon>Bacteria</taxon>
        <taxon>Bacillati</taxon>
        <taxon>Bacillota</taxon>
        <taxon>Bacilli</taxon>
        <taxon>Bacillales</taxon>
        <taxon>Paenibacillaceae</taxon>
        <taxon>Paenibacillus</taxon>
    </lineage>
</organism>
<dbReference type="Pfam" id="PF13416">
    <property type="entry name" value="SBP_bac_8"/>
    <property type="match status" value="1"/>
</dbReference>
<sequence length="526" mass="59447">MRITMLARNGRFAALAAALLMLGGCSGEDRGDAGTAAEAGGGKLTLNWFITAPPNTNLPDRSKDFVRKVIEQKFNVELNVTYMIVNNDYNTKLNALLASTPPDMWKDQNSDGGNKYAVDGLLADLTDFVTPQTMPNYFKYWTTEDEVRTYQTQNKFVRAPLPYVKSSYRAYYIRKDWLDKLGLSVPASYDEYVNVMRAFTFSDPDGNGKQDTYGFSTSGSGMTIGYDWPEFYKAGFLFPSYIENGSVVDGSMTPGMRYMLDDITRLMYVDKVIDPDWYLNKGPQHLEKAIQGKIGVVMGGTKTFAFDSNAQGVQYRSKQVNPNADWLPFTMFPNVPLGAKSGPGSPFLFAKSVAERNPEKVRRSVDILDWLCSEEGYLLTHYGEAGKHYTREGKTLRLNVDAFVGDVAKQGDFLKIWSFFTQDTPQPELYGLTVYDPRVTERDLAIEKFLTSLPLKDYIGTSLTPPDGFDLAGYRKRQNELFAKAIFEDKSGRNWLQYREELLTKYKGAALFEKYNQDLRDADILR</sequence>
<dbReference type="Proteomes" id="UP000282311">
    <property type="component" value="Unassembled WGS sequence"/>
</dbReference>
<dbReference type="PANTHER" id="PTHR43649">
    <property type="entry name" value="ARABINOSE-BINDING PROTEIN-RELATED"/>
    <property type="match status" value="1"/>
</dbReference>
<evidence type="ECO:0000313" key="2">
    <source>
        <dbReference type="EMBL" id="RKN83776.1"/>
    </source>
</evidence>
<dbReference type="EMBL" id="RBAH01000011">
    <property type="protein sequence ID" value="RKN83776.1"/>
    <property type="molecule type" value="Genomic_DNA"/>
</dbReference>
<dbReference type="PROSITE" id="PS51257">
    <property type="entry name" value="PROKAR_LIPOPROTEIN"/>
    <property type="match status" value="1"/>
</dbReference>
<protein>
    <submittedName>
        <fullName evidence="2">Extracellular solute-binding protein</fullName>
    </submittedName>
</protein>
<dbReference type="AlphaFoldDB" id="A0A3B0CIG9"/>
<proteinExistence type="predicted"/>
<gene>
    <name evidence="2" type="ORF">D7M11_16400</name>
</gene>
<reference evidence="2 3" key="1">
    <citation type="journal article" date="2007" name="Int. J. Syst. Evol. Microbiol.">
        <title>Paenibacillus ginsengarvi sp. nov., isolated from soil from ginseng cultivation.</title>
        <authorList>
            <person name="Yoon M.H."/>
            <person name="Ten L.N."/>
            <person name="Im W.T."/>
        </authorList>
    </citation>
    <scope>NUCLEOTIDE SEQUENCE [LARGE SCALE GENOMIC DNA]</scope>
    <source>
        <strain evidence="2 3">KCTC 13059</strain>
    </source>
</reference>
<feature type="chain" id="PRO_5017436579" evidence="1">
    <location>
        <begin position="17"/>
        <end position="526"/>
    </location>
</feature>
<dbReference type="InterPro" id="IPR006059">
    <property type="entry name" value="SBP"/>
</dbReference>
<evidence type="ECO:0000313" key="3">
    <source>
        <dbReference type="Proteomes" id="UP000282311"/>
    </source>
</evidence>
<feature type="signal peptide" evidence="1">
    <location>
        <begin position="1"/>
        <end position="16"/>
    </location>
</feature>
<dbReference type="SUPFAM" id="SSF53850">
    <property type="entry name" value="Periplasmic binding protein-like II"/>
    <property type="match status" value="1"/>
</dbReference>
<dbReference type="Gene3D" id="3.40.190.10">
    <property type="entry name" value="Periplasmic binding protein-like II"/>
    <property type="match status" value="2"/>
</dbReference>
<dbReference type="RefSeq" id="WP_120748320.1">
    <property type="nucleotide sequence ID" value="NZ_RBAH01000011.1"/>
</dbReference>
<keyword evidence="3" id="KW-1185">Reference proteome</keyword>
<accession>A0A3B0CIG9</accession>
<dbReference type="InterPro" id="IPR050490">
    <property type="entry name" value="Bact_solute-bd_prot1"/>
</dbReference>
<keyword evidence="1" id="KW-0732">Signal</keyword>
<name>A0A3B0CIG9_9BACL</name>
<comment type="caution">
    <text evidence="2">The sequence shown here is derived from an EMBL/GenBank/DDBJ whole genome shotgun (WGS) entry which is preliminary data.</text>
</comment>